<dbReference type="CDD" id="cd04186">
    <property type="entry name" value="GT_2_like_c"/>
    <property type="match status" value="1"/>
</dbReference>
<keyword evidence="1" id="KW-0812">Transmembrane</keyword>
<reference evidence="3 4" key="1">
    <citation type="journal article" date="2013" name="Genome Announc.">
        <title>Draft Genome Sequence for Caulobacter sp. Strain OR37, a Bacterium Tolerant to Heavy Metals.</title>
        <authorList>
            <person name="Utturkar S.M."/>
            <person name="Bollmann A."/>
            <person name="Brzoska R.M."/>
            <person name="Klingeman D.M."/>
            <person name="Epstein S.E."/>
            <person name="Palumbo A.V."/>
            <person name="Brown S.D."/>
        </authorList>
    </citation>
    <scope>NUCLEOTIDE SEQUENCE [LARGE SCALE GENOMIC DNA]</scope>
    <source>
        <strain evidence="3 4">OR37</strain>
    </source>
</reference>
<keyword evidence="1" id="KW-0472">Membrane</keyword>
<dbReference type="SUPFAM" id="SSF53448">
    <property type="entry name" value="Nucleotide-diphospho-sugar transferases"/>
    <property type="match status" value="1"/>
</dbReference>
<dbReference type="PANTHER" id="PTHR43179">
    <property type="entry name" value="RHAMNOSYLTRANSFERASE WBBL"/>
    <property type="match status" value="1"/>
</dbReference>
<evidence type="ECO:0000256" key="1">
    <source>
        <dbReference type="SAM" id="Phobius"/>
    </source>
</evidence>
<feature type="domain" description="Glycosyltransferase 2-like" evidence="2">
    <location>
        <begin position="20"/>
        <end position="124"/>
    </location>
</feature>
<comment type="caution">
    <text evidence="3">The sequence shown here is derived from an EMBL/GenBank/DDBJ whole genome shotgun (WGS) entry which is preliminary data.</text>
</comment>
<feature type="transmembrane region" description="Helical" evidence="1">
    <location>
        <begin position="259"/>
        <end position="280"/>
    </location>
</feature>
<dbReference type="GO" id="GO:0016740">
    <property type="term" value="F:transferase activity"/>
    <property type="evidence" value="ECO:0007669"/>
    <property type="project" value="UniProtKB-KW"/>
</dbReference>
<keyword evidence="3" id="KW-0808">Transferase</keyword>
<dbReference type="InterPro" id="IPR029044">
    <property type="entry name" value="Nucleotide-diphossugar_trans"/>
</dbReference>
<dbReference type="Pfam" id="PF00535">
    <property type="entry name" value="Glycos_transf_2"/>
    <property type="match status" value="1"/>
</dbReference>
<dbReference type="RefSeq" id="WP_004617233.1">
    <property type="nucleotide sequence ID" value="NZ_APMP01000005.1"/>
</dbReference>
<dbReference type="eggNOG" id="COG1216">
    <property type="taxonomic scope" value="Bacteria"/>
</dbReference>
<dbReference type="PANTHER" id="PTHR43179:SF11">
    <property type="entry name" value="GLYCOSYL TRANSFERASE"/>
    <property type="match status" value="1"/>
</dbReference>
<keyword evidence="4" id="KW-1185">Reference proteome</keyword>
<dbReference type="PATRIC" id="fig|1292034.3.peg.1301"/>
<name>R0D2V4_CAUVI</name>
<gene>
    <name evidence="3" type="ORF">OR37_01311</name>
</gene>
<dbReference type="STRING" id="1292034.OR37_01311"/>
<keyword evidence="1" id="KW-1133">Transmembrane helix</keyword>
<organism evidence="3 4">
    <name type="scientific">Caulobacter vibrioides OR37</name>
    <dbReference type="NCBI Taxonomy" id="1292034"/>
    <lineage>
        <taxon>Bacteria</taxon>
        <taxon>Pseudomonadati</taxon>
        <taxon>Pseudomonadota</taxon>
        <taxon>Alphaproteobacteria</taxon>
        <taxon>Caulobacterales</taxon>
        <taxon>Caulobacteraceae</taxon>
        <taxon>Caulobacter</taxon>
    </lineage>
</organism>
<evidence type="ECO:0000259" key="2">
    <source>
        <dbReference type="Pfam" id="PF00535"/>
    </source>
</evidence>
<dbReference type="OrthoDB" id="9771846at2"/>
<dbReference type="EMBL" id="APMP01000005">
    <property type="protein sequence ID" value="ENZ82735.1"/>
    <property type="molecule type" value="Genomic_DNA"/>
</dbReference>
<proteinExistence type="predicted"/>
<sequence length="346" mass="37506">MPPDATEHKSGSANANVAVSVIIVSYQSGPTLAPCLERLAAQTFRDFETILVDNASTDGAPQAAAKAHPWVDFVEAGVNLGFAAGNNFAARRAKGRWLVLLNPDAYAEPDWLEELMAGVARHPEVKSFASLQLSADRPGLLDGAGDNVTSAGIPFRGGYGRRTPKALPEGEVFSACGAAMLIERDLFLAVGGFDERYFCYCEDVDLGYRLRLYGQPTLLLPKAKVAHVGSASTGVRSDFSIFHGSRNRVWTFVKNTPGWLFPVTLPLHVAVTAGLLLLHWRRGDVAPAMRGIKAALKREDLDQVLADREAIQAQRKASPGAILRVMSIDPAAFIGRRFVIRKWRGV</sequence>
<protein>
    <submittedName>
        <fullName evidence="3">Putative glycosyltransferase</fullName>
    </submittedName>
</protein>
<evidence type="ECO:0000313" key="3">
    <source>
        <dbReference type="EMBL" id="ENZ82735.1"/>
    </source>
</evidence>
<dbReference type="AlphaFoldDB" id="R0D2V4"/>
<dbReference type="Proteomes" id="UP000013063">
    <property type="component" value="Unassembled WGS sequence"/>
</dbReference>
<accession>R0D2V4</accession>
<evidence type="ECO:0000313" key="4">
    <source>
        <dbReference type="Proteomes" id="UP000013063"/>
    </source>
</evidence>
<dbReference type="InterPro" id="IPR001173">
    <property type="entry name" value="Glyco_trans_2-like"/>
</dbReference>
<dbReference type="Gene3D" id="3.90.550.10">
    <property type="entry name" value="Spore Coat Polysaccharide Biosynthesis Protein SpsA, Chain A"/>
    <property type="match status" value="1"/>
</dbReference>